<dbReference type="InterPro" id="IPR019734">
    <property type="entry name" value="TPR_rpt"/>
</dbReference>
<accession>A0ABT4RX42</accession>
<keyword evidence="2" id="KW-0472">Membrane</keyword>
<evidence type="ECO:0000256" key="2">
    <source>
        <dbReference type="SAM" id="Phobius"/>
    </source>
</evidence>
<dbReference type="Proteomes" id="UP001149142">
    <property type="component" value="Unassembled WGS sequence"/>
</dbReference>
<evidence type="ECO:0000313" key="4">
    <source>
        <dbReference type="Proteomes" id="UP001149142"/>
    </source>
</evidence>
<dbReference type="PROSITE" id="PS50005">
    <property type="entry name" value="TPR"/>
    <property type="match status" value="1"/>
</dbReference>
<name>A0ABT4RX42_9FLAO</name>
<protein>
    <submittedName>
        <fullName evidence="3">Uncharacterized protein</fullName>
    </submittedName>
</protein>
<dbReference type="EMBL" id="JAPFGC010000002">
    <property type="protein sequence ID" value="MDA0176399.1"/>
    <property type="molecule type" value="Genomic_DNA"/>
</dbReference>
<keyword evidence="2" id="KW-0812">Transmembrane</keyword>
<dbReference type="Pfam" id="PF13181">
    <property type="entry name" value="TPR_8"/>
    <property type="match status" value="1"/>
</dbReference>
<dbReference type="Gene3D" id="3.30.565.10">
    <property type="entry name" value="Histidine kinase-like ATPase, C-terminal domain"/>
    <property type="match status" value="1"/>
</dbReference>
<gene>
    <name evidence="3" type="ORF">OOZ35_02715</name>
</gene>
<reference evidence="3" key="1">
    <citation type="submission" date="2022-11" db="EMBL/GenBank/DDBJ databases">
        <title>Refractory cell wall polysaccharides provide important carbon source for microbial heterotrophs in the hadal ocean.</title>
        <authorList>
            <person name="Zhu X."/>
        </authorList>
    </citation>
    <scope>NUCLEOTIDE SEQUENCE</scope>
    <source>
        <strain evidence="3">MTRN7</strain>
    </source>
</reference>
<dbReference type="InterPro" id="IPR011990">
    <property type="entry name" value="TPR-like_helical_dom_sf"/>
</dbReference>
<evidence type="ECO:0000313" key="3">
    <source>
        <dbReference type="EMBL" id="MDA0176399.1"/>
    </source>
</evidence>
<keyword evidence="2" id="KW-1133">Transmembrane helix</keyword>
<sequence>MKTLKKTFVIITVLIFLMPFNKIKAQKLLDSLGYYSQLVYAIKSDSDLQKSYQFFNSHLNASKYKKDKLGQAYALSYLSIIDFKIGFYDQSENTAVNALDILDQVKPTSYSTSLKKTIYNHLGKIYKEKGINDKAIINYKKALSISNTSKDSLVIYNNLSIVYKNNFQLLESKNILLEATSFFKRVKDVKEKSRVLDNLGFIKHKLNEADALLYLNEALSYRKQLKDSSDLYPSYRNLSKYYWDLNDTTKSKLFALKALNIANLIKSPSYQLDATKRLMQLGDFSVYNKYITLNDSLEHVKKTSQNKFAQLKYDVNKSELQSQQEKTKKQLYQFLAIIILIIALATYLLLIIKHKKDRLKQVYLTESRISKKVHDEVANDIYQIMNKIQDSKNSKLVVLDDLEHVYNKTRDISKENSLIEFKENFSETLSDLLLSYQNNNTNIITQNLSNIDWSRMSNIKKNAIYRVLQELMTNMKKHSQATLVVIIFNQAQNKIEIKYSDNGIGCDIKKNNGLQNAENRINSLKGTITFETSIDNGFKSIISV</sequence>
<feature type="transmembrane region" description="Helical" evidence="2">
    <location>
        <begin position="331"/>
        <end position="352"/>
    </location>
</feature>
<proteinExistence type="predicted"/>
<dbReference type="Gene3D" id="1.25.40.10">
    <property type="entry name" value="Tetratricopeptide repeat domain"/>
    <property type="match status" value="1"/>
</dbReference>
<comment type="caution">
    <text evidence="3">The sequence shown here is derived from an EMBL/GenBank/DDBJ whole genome shotgun (WGS) entry which is preliminary data.</text>
</comment>
<dbReference type="SUPFAM" id="SSF48452">
    <property type="entry name" value="TPR-like"/>
    <property type="match status" value="2"/>
</dbReference>
<organism evidence="3 4">
    <name type="scientific">Mesoflavibacter profundi</name>
    <dbReference type="NCBI Taxonomy" id="2708110"/>
    <lineage>
        <taxon>Bacteria</taxon>
        <taxon>Pseudomonadati</taxon>
        <taxon>Bacteroidota</taxon>
        <taxon>Flavobacteriia</taxon>
        <taxon>Flavobacteriales</taxon>
        <taxon>Flavobacteriaceae</taxon>
        <taxon>Mesoflavibacter</taxon>
    </lineage>
</organism>
<dbReference type="RefSeq" id="WP_191072779.1">
    <property type="nucleotide sequence ID" value="NZ_CAXQEU010000066.1"/>
</dbReference>
<dbReference type="SUPFAM" id="SSF55874">
    <property type="entry name" value="ATPase domain of HSP90 chaperone/DNA topoisomerase II/histidine kinase"/>
    <property type="match status" value="1"/>
</dbReference>
<feature type="repeat" description="TPR" evidence="1">
    <location>
        <begin position="116"/>
        <end position="149"/>
    </location>
</feature>
<keyword evidence="4" id="KW-1185">Reference proteome</keyword>
<evidence type="ECO:0000256" key="1">
    <source>
        <dbReference type="PROSITE-ProRule" id="PRU00339"/>
    </source>
</evidence>
<dbReference type="InterPro" id="IPR036890">
    <property type="entry name" value="HATPase_C_sf"/>
</dbReference>
<keyword evidence="1" id="KW-0802">TPR repeat</keyword>